<sequence>MGFFYEGFCMTRKPVLAVVCNGQFQLFCFAGFDCFFPYGFYSEKRMFPGFFLTAFFDAVFLCFRAETMCVFLAGFHSG</sequence>
<feature type="transmembrane region" description="Helical" evidence="1">
    <location>
        <begin position="50"/>
        <end position="75"/>
    </location>
</feature>
<dbReference type="HOGENOM" id="CLU_2618652_0_0_4"/>
<organism evidence="2 3">
    <name type="scientific">Oxalobacter formigenes OXCC13</name>
    <dbReference type="NCBI Taxonomy" id="556269"/>
    <lineage>
        <taxon>Bacteria</taxon>
        <taxon>Pseudomonadati</taxon>
        <taxon>Pseudomonadota</taxon>
        <taxon>Betaproteobacteria</taxon>
        <taxon>Burkholderiales</taxon>
        <taxon>Oxalobacteraceae</taxon>
        <taxon>Oxalobacter</taxon>
    </lineage>
</organism>
<dbReference type="AlphaFoldDB" id="C3X8T1"/>
<keyword evidence="1" id="KW-1133">Transmembrane helix</keyword>
<keyword evidence="1" id="KW-0472">Membrane</keyword>
<dbReference type="Proteomes" id="UP000005089">
    <property type="component" value="Unassembled WGS sequence"/>
</dbReference>
<evidence type="ECO:0000256" key="1">
    <source>
        <dbReference type="SAM" id="Phobius"/>
    </source>
</evidence>
<keyword evidence="3" id="KW-1185">Reference proteome</keyword>
<evidence type="ECO:0000313" key="3">
    <source>
        <dbReference type="Proteomes" id="UP000005089"/>
    </source>
</evidence>
<accession>C3X8T1</accession>
<dbReference type="EMBL" id="GG658170">
    <property type="protein sequence ID" value="EEO29607.1"/>
    <property type="molecule type" value="Genomic_DNA"/>
</dbReference>
<protein>
    <submittedName>
        <fullName evidence="2">Uncharacterized protein</fullName>
    </submittedName>
</protein>
<proteinExistence type="predicted"/>
<name>C3X8T1_OXAFO</name>
<reference evidence="2 3" key="1">
    <citation type="submission" date="2009-02" db="EMBL/GenBank/DDBJ databases">
        <title>The Genome Sequence of Oxalobacter formigenes OXCC13.</title>
        <authorList>
            <consortium name="The Broad Institute Genome Sequencing Platform"/>
            <person name="Ward D."/>
            <person name="Young S.K."/>
            <person name="Kodira C.D."/>
            <person name="Zeng Q."/>
            <person name="Koehrsen M."/>
            <person name="Alvarado L."/>
            <person name="Berlin A."/>
            <person name="Borenstein D."/>
            <person name="Chen Z."/>
            <person name="Engels R."/>
            <person name="Freedman E."/>
            <person name="Gellesch M."/>
            <person name="Goldberg J."/>
            <person name="Griggs A."/>
            <person name="Gujja S."/>
            <person name="Heiman D."/>
            <person name="Hepburn T."/>
            <person name="Howarth C."/>
            <person name="Jen D."/>
            <person name="Larson L."/>
            <person name="Lewis B."/>
            <person name="Mehta T."/>
            <person name="Park D."/>
            <person name="Pearson M."/>
            <person name="Roberts A."/>
            <person name="Saif S."/>
            <person name="Shea T."/>
            <person name="Shenoy N."/>
            <person name="Sisk P."/>
            <person name="Stolte C."/>
            <person name="Sykes S."/>
            <person name="Walk T."/>
            <person name="White J."/>
            <person name="Yandava C."/>
            <person name="Allison M.J."/>
            <person name="Lander E."/>
            <person name="Nusbaum C."/>
            <person name="Galagan J."/>
            <person name="Birren B."/>
        </authorList>
    </citation>
    <scope>NUCLEOTIDE SEQUENCE [LARGE SCALE GENOMIC DNA]</scope>
    <source>
        <strain evidence="2 3">OXCC13</strain>
    </source>
</reference>
<evidence type="ECO:0000313" key="2">
    <source>
        <dbReference type="EMBL" id="EEO29607.1"/>
    </source>
</evidence>
<keyword evidence="1" id="KW-0812">Transmembrane</keyword>
<gene>
    <name evidence="2" type="ORF">OFBG_00635</name>
</gene>